<accession>A0A9Q0NPF8</accession>
<dbReference type="EMBL" id="JAPFFL010000017">
    <property type="protein sequence ID" value="KAJ6673513.1"/>
    <property type="molecule type" value="Genomic_DNA"/>
</dbReference>
<dbReference type="AlphaFoldDB" id="A0A9Q0NPF8"/>
<proteinExistence type="predicted"/>
<name>A0A9Q0NPF8_SALVM</name>
<keyword evidence="2" id="KW-1185">Reference proteome</keyword>
<organism evidence="1 2">
    <name type="scientific">Salix viminalis</name>
    <name type="common">Common osier</name>
    <name type="synonym">Basket willow</name>
    <dbReference type="NCBI Taxonomy" id="40686"/>
    <lineage>
        <taxon>Eukaryota</taxon>
        <taxon>Viridiplantae</taxon>
        <taxon>Streptophyta</taxon>
        <taxon>Embryophyta</taxon>
        <taxon>Tracheophyta</taxon>
        <taxon>Spermatophyta</taxon>
        <taxon>Magnoliopsida</taxon>
        <taxon>eudicotyledons</taxon>
        <taxon>Gunneridae</taxon>
        <taxon>Pentapetalae</taxon>
        <taxon>rosids</taxon>
        <taxon>fabids</taxon>
        <taxon>Malpighiales</taxon>
        <taxon>Salicaceae</taxon>
        <taxon>Saliceae</taxon>
        <taxon>Salix</taxon>
    </lineage>
</organism>
<gene>
    <name evidence="1" type="ORF">OIU85_012509</name>
</gene>
<reference evidence="1 2" key="1">
    <citation type="journal article" date="2023" name="Int. J. Mol. Sci.">
        <title>De Novo Assembly and Annotation of 11 Diverse Shrub Willow (Salix) Genomes Reveals Novel Gene Organization in Sex-Linked Regions.</title>
        <authorList>
            <person name="Hyden B."/>
            <person name="Feng K."/>
            <person name="Yates T.B."/>
            <person name="Jawdy S."/>
            <person name="Cereghino C."/>
            <person name="Smart L.B."/>
            <person name="Muchero W."/>
        </authorList>
    </citation>
    <scope>NUCLEOTIDE SEQUENCE [LARGE SCALE GENOMIC DNA]</scope>
    <source>
        <tissue evidence="1">Shoot tip</tissue>
    </source>
</reference>
<comment type="caution">
    <text evidence="1">The sequence shown here is derived from an EMBL/GenBank/DDBJ whole genome shotgun (WGS) entry which is preliminary data.</text>
</comment>
<dbReference type="Proteomes" id="UP001151529">
    <property type="component" value="Chromosome 18"/>
</dbReference>
<sequence length="117" mass="13678">MATIFEAHTPQEKYKSQFQQQAHHIKPLEEMKLLYPVGNFISHYQIKPPEEMKLLYPVGNFISHYQIKPPEEMKLLYPVGNLIPTTSYPAGPPPIEHKIEKLTGAKFDEQKVEYRTR</sequence>
<evidence type="ECO:0000313" key="2">
    <source>
        <dbReference type="Proteomes" id="UP001151529"/>
    </source>
</evidence>
<evidence type="ECO:0000313" key="1">
    <source>
        <dbReference type="EMBL" id="KAJ6673513.1"/>
    </source>
</evidence>
<protein>
    <submittedName>
        <fullName evidence="1">Uncharacterized protein</fullName>
    </submittedName>
</protein>